<dbReference type="Gene3D" id="3.40.190.10">
    <property type="entry name" value="Periplasmic binding protein-like II"/>
    <property type="match status" value="2"/>
</dbReference>
<dbReference type="PANTHER" id="PTHR38834:SF3">
    <property type="entry name" value="SOLUTE-BINDING PROTEIN FAMILY 3_N-TERMINAL DOMAIN-CONTAINING PROTEIN"/>
    <property type="match status" value="1"/>
</dbReference>
<proteinExistence type="predicted"/>
<name>A0ABY7VAW1_9GAMM</name>
<protein>
    <submittedName>
        <fullName evidence="3">Transporter substrate-binding domain-containing protein</fullName>
    </submittedName>
</protein>
<organism evidence="3 4">
    <name type="scientific">Thalassomonas haliotis</name>
    <dbReference type="NCBI Taxonomy" id="485448"/>
    <lineage>
        <taxon>Bacteria</taxon>
        <taxon>Pseudomonadati</taxon>
        <taxon>Pseudomonadota</taxon>
        <taxon>Gammaproteobacteria</taxon>
        <taxon>Alteromonadales</taxon>
        <taxon>Colwelliaceae</taxon>
        <taxon>Thalassomonas</taxon>
    </lineage>
</organism>
<evidence type="ECO:0000256" key="1">
    <source>
        <dbReference type="SAM" id="SignalP"/>
    </source>
</evidence>
<feature type="signal peptide" evidence="1">
    <location>
        <begin position="1"/>
        <end position="20"/>
    </location>
</feature>
<keyword evidence="4" id="KW-1185">Reference proteome</keyword>
<keyword evidence="1" id="KW-0732">Signal</keyword>
<dbReference type="PANTHER" id="PTHR38834">
    <property type="entry name" value="PERIPLASMIC SUBSTRATE BINDING PROTEIN FAMILY 3"/>
    <property type="match status" value="1"/>
</dbReference>
<evidence type="ECO:0000313" key="4">
    <source>
        <dbReference type="Proteomes" id="UP001215231"/>
    </source>
</evidence>
<dbReference type="InterPro" id="IPR001638">
    <property type="entry name" value="Solute-binding_3/MltF_N"/>
</dbReference>
<sequence length="236" mass="27396">MLKNSAFLLTCALQFIPATACGQEPLKVVTEDWPPYSFLLPDGSVGGMATDKVRKLLDKAGLEYRISLYPWVRAYKMALTQKNVMIYSIYRTPEREAQFQWLCPLLPTHSMYFYALSDRKDIKVKALEELKQYTIGITKEEYGYQYLIEHGFKEAKQLDITPNYDINLRKLIEKRVDLIIESSDTMEIRLKNIGYNFERVIPVFEMNTAGVADNCMAFSLKTAPEIVEQVREIFFR</sequence>
<dbReference type="Proteomes" id="UP001215231">
    <property type="component" value="Chromosome"/>
</dbReference>
<dbReference type="EMBL" id="CP059693">
    <property type="protein sequence ID" value="WDE10789.1"/>
    <property type="molecule type" value="Genomic_DNA"/>
</dbReference>
<gene>
    <name evidence="3" type="ORF">H3N35_21465</name>
</gene>
<feature type="domain" description="Solute-binding protein family 3/N-terminal" evidence="2">
    <location>
        <begin position="28"/>
        <end position="185"/>
    </location>
</feature>
<reference evidence="3 4" key="1">
    <citation type="journal article" date="2022" name="Mar. Drugs">
        <title>Bioassay-Guided Fractionation Leads to the Detection of Cholic Acid Generated by the Rare Thalassomonas sp.</title>
        <authorList>
            <person name="Pheiffer F."/>
            <person name="Schneider Y.K."/>
            <person name="Hansen E.H."/>
            <person name="Andersen J.H."/>
            <person name="Isaksson J."/>
            <person name="Busche T."/>
            <person name="R C."/>
            <person name="Kalinowski J."/>
            <person name="Zyl L.V."/>
            <person name="Trindade M."/>
        </authorList>
    </citation>
    <scope>NUCLEOTIDE SEQUENCE [LARGE SCALE GENOMIC DNA]</scope>
    <source>
        <strain evidence="3 4">A5K-61T</strain>
    </source>
</reference>
<feature type="chain" id="PRO_5046644321" evidence="1">
    <location>
        <begin position="21"/>
        <end position="236"/>
    </location>
</feature>
<dbReference type="RefSeq" id="WP_274050853.1">
    <property type="nucleotide sequence ID" value="NZ_CP059693.1"/>
</dbReference>
<evidence type="ECO:0000259" key="2">
    <source>
        <dbReference type="Pfam" id="PF00497"/>
    </source>
</evidence>
<evidence type="ECO:0000313" key="3">
    <source>
        <dbReference type="EMBL" id="WDE10789.1"/>
    </source>
</evidence>
<dbReference type="SUPFAM" id="SSF53850">
    <property type="entry name" value="Periplasmic binding protein-like II"/>
    <property type="match status" value="1"/>
</dbReference>
<dbReference type="Pfam" id="PF00497">
    <property type="entry name" value="SBP_bac_3"/>
    <property type="match status" value="1"/>
</dbReference>
<accession>A0ABY7VAW1</accession>